<comment type="similarity">
    <text evidence="1 3">Belongs to the type-B carboxylesterase/lipase family.</text>
</comment>
<dbReference type="SUPFAM" id="SSF53474">
    <property type="entry name" value="alpha/beta-Hydrolases"/>
    <property type="match status" value="1"/>
</dbReference>
<dbReference type="Pfam" id="PF00135">
    <property type="entry name" value="COesterase"/>
    <property type="match status" value="1"/>
</dbReference>
<organism evidence="5 6">
    <name type="scientific">Colletotrichum asianum</name>
    <dbReference type="NCBI Taxonomy" id="702518"/>
    <lineage>
        <taxon>Eukaryota</taxon>
        <taxon>Fungi</taxon>
        <taxon>Dikarya</taxon>
        <taxon>Ascomycota</taxon>
        <taxon>Pezizomycotina</taxon>
        <taxon>Sordariomycetes</taxon>
        <taxon>Hypocreomycetidae</taxon>
        <taxon>Glomerellales</taxon>
        <taxon>Glomerellaceae</taxon>
        <taxon>Colletotrichum</taxon>
        <taxon>Colletotrichum gloeosporioides species complex</taxon>
    </lineage>
</organism>
<evidence type="ECO:0000259" key="4">
    <source>
        <dbReference type="Pfam" id="PF00135"/>
    </source>
</evidence>
<dbReference type="AlphaFoldDB" id="A0A8H3W6P3"/>
<keyword evidence="3" id="KW-0732">Signal</keyword>
<dbReference type="GO" id="GO:0016787">
    <property type="term" value="F:hydrolase activity"/>
    <property type="evidence" value="ECO:0007669"/>
    <property type="project" value="UniProtKB-KW"/>
</dbReference>
<keyword evidence="6" id="KW-1185">Reference proteome</keyword>
<keyword evidence="2 3" id="KW-0378">Hydrolase</keyword>
<dbReference type="Gene3D" id="3.40.50.1820">
    <property type="entry name" value="alpha/beta hydrolase"/>
    <property type="match status" value="1"/>
</dbReference>
<evidence type="ECO:0000256" key="3">
    <source>
        <dbReference type="RuleBase" id="RU361235"/>
    </source>
</evidence>
<name>A0A8H3W6P3_9PEZI</name>
<gene>
    <name evidence="5" type="ORF">GQ607_010562</name>
</gene>
<dbReference type="InterPro" id="IPR019826">
    <property type="entry name" value="Carboxylesterase_B_AS"/>
</dbReference>
<dbReference type="InterPro" id="IPR002018">
    <property type="entry name" value="CarbesteraseB"/>
</dbReference>
<proteinExistence type="inferred from homology"/>
<protein>
    <recommendedName>
        <fullName evidence="3">Carboxylic ester hydrolase</fullName>
        <ecNumber evidence="3">3.1.1.-</ecNumber>
    </recommendedName>
</protein>
<dbReference type="EC" id="3.1.1.-" evidence="3"/>
<dbReference type="PROSITE" id="PS00122">
    <property type="entry name" value="CARBOXYLESTERASE_B_1"/>
    <property type="match status" value="1"/>
</dbReference>
<dbReference type="EMBL" id="WOWK01000063">
    <property type="protein sequence ID" value="KAF0322273.1"/>
    <property type="molecule type" value="Genomic_DNA"/>
</dbReference>
<comment type="caution">
    <text evidence="5">The sequence shown here is derived from an EMBL/GenBank/DDBJ whole genome shotgun (WGS) entry which is preliminary data.</text>
</comment>
<dbReference type="PROSITE" id="PS00941">
    <property type="entry name" value="CARBOXYLESTERASE_B_2"/>
    <property type="match status" value="1"/>
</dbReference>
<evidence type="ECO:0000313" key="5">
    <source>
        <dbReference type="EMBL" id="KAF0322273.1"/>
    </source>
</evidence>
<dbReference type="PANTHER" id="PTHR11559">
    <property type="entry name" value="CARBOXYLESTERASE"/>
    <property type="match status" value="1"/>
</dbReference>
<dbReference type="Proteomes" id="UP000434172">
    <property type="component" value="Unassembled WGS sequence"/>
</dbReference>
<evidence type="ECO:0000313" key="6">
    <source>
        <dbReference type="Proteomes" id="UP000434172"/>
    </source>
</evidence>
<dbReference type="OrthoDB" id="408631at2759"/>
<accession>A0A8H3W6P3</accession>
<dbReference type="InterPro" id="IPR050309">
    <property type="entry name" value="Type-B_Carboxylest/Lipase"/>
</dbReference>
<dbReference type="InterPro" id="IPR029058">
    <property type="entry name" value="AB_hydrolase_fold"/>
</dbReference>
<sequence length="545" mass="58649">MHLLLPILCFAAFTLAAPAGNLPVVDLTYASYRANSSNETGGYYNFSNIRYAAPPTGHFRFREPIAPTGRQCHVDNGDIGRVCPQSSGNWSLIASQFSKAYLNGQPFDYNAAMAAVPKSDAIVSADSRTTEDCLFLDVITPQAGFAKKENRLPVLIYVYGGGYSSGDKTGDGDFNPAEPLRISNSGFVYVSINYRLGALGWLADKEVSANGTLNAGLYDQRLAFEWVQQHIHLFGGDKHRVTVMGGSAGAGSIMHHLTAFGGRKNESLFSQAILLSPAFLPSPTMISAEKAFSNFLALLNVTSLSEARKLPSEALIAANTLQIYSEASYGSNIYGPVVDGTLAPALPSQLLLNGTFNKDIRIMTMHNTLEGLTFTNPTINSSADYLTTVTSSFPTISKDALKFINTTLYPPVFDGSLGYKDEFQRALGTVEDVNIICNTHYIAQAFSDKAYALRFAVPPGIHGQQTPYVFRNGAPSGVVPSVADALQQYIVSFVTKSVPTSSNGTEMPVYGSESVLANLATNGTSLQKDDTANQGCTWWQKGLFA</sequence>
<reference evidence="5 6" key="1">
    <citation type="submission" date="2019-12" db="EMBL/GenBank/DDBJ databases">
        <title>A genome sequence resource for the geographically widespread anthracnose pathogen Colletotrichum asianum.</title>
        <authorList>
            <person name="Meng Y."/>
        </authorList>
    </citation>
    <scope>NUCLEOTIDE SEQUENCE [LARGE SCALE GENOMIC DNA]</scope>
    <source>
        <strain evidence="5 6">ICMP 18580</strain>
    </source>
</reference>
<dbReference type="InterPro" id="IPR019819">
    <property type="entry name" value="Carboxylesterase_B_CS"/>
</dbReference>
<feature type="chain" id="PRO_5034675099" description="Carboxylic ester hydrolase" evidence="3">
    <location>
        <begin position="17"/>
        <end position="545"/>
    </location>
</feature>
<feature type="signal peptide" evidence="3">
    <location>
        <begin position="1"/>
        <end position="16"/>
    </location>
</feature>
<evidence type="ECO:0000256" key="2">
    <source>
        <dbReference type="ARBA" id="ARBA00022801"/>
    </source>
</evidence>
<feature type="domain" description="Carboxylesterase type B" evidence="4">
    <location>
        <begin position="36"/>
        <end position="523"/>
    </location>
</feature>
<evidence type="ECO:0000256" key="1">
    <source>
        <dbReference type="ARBA" id="ARBA00005964"/>
    </source>
</evidence>